<comment type="caution">
    <text evidence="1">The sequence shown here is derived from an EMBL/GenBank/DDBJ whole genome shotgun (WGS) entry which is preliminary data.</text>
</comment>
<sequence length="144" mass="16462">MCTVARLTAAMFANRKLGWIEGSQIDGEEFETARAPPYIATKCVHVIRNPRLPMQSRERRRKINSRKLIALARTVLGSSTSDDRSIAAKLREKIWSGIPLAHRGRRLAAHVLATLILHYSRLQKRRPRAKKRHDHSILIKLISI</sequence>
<accession>A0A4Y9PGF1</accession>
<gene>
    <name evidence="1" type="ORF">E4K64_09770</name>
</gene>
<organism evidence="1 2">
    <name type="scientific">Bradyrhizobium frederickii</name>
    <dbReference type="NCBI Taxonomy" id="2560054"/>
    <lineage>
        <taxon>Bacteria</taxon>
        <taxon>Pseudomonadati</taxon>
        <taxon>Pseudomonadota</taxon>
        <taxon>Alphaproteobacteria</taxon>
        <taxon>Hyphomicrobiales</taxon>
        <taxon>Nitrobacteraceae</taxon>
        <taxon>Bradyrhizobium</taxon>
    </lineage>
</organism>
<evidence type="ECO:0000313" key="1">
    <source>
        <dbReference type="EMBL" id="TFV78086.1"/>
    </source>
</evidence>
<evidence type="ECO:0000313" key="2">
    <source>
        <dbReference type="Proteomes" id="UP000297700"/>
    </source>
</evidence>
<dbReference type="EMBL" id="SPQS01000004">
    <property type="protein sequence ID" value="TFV78086.1"/>
    <property type="molecule type" value="Genomic_DNA"/>
</dbReference>
<protein>
    <recommendedName>
        <fullName evidence="3">Transposase</fullName>
    </recommendedName>
</protein>
<name>A0A4Y9PGF1_9BRAD</name>
<dbReference type="Proteomes" id="UP000297700">
    <property type="component" value="Unassembled WGS sequence"/>
</dbReference>
<dbReference type="AlphaFoldDB" id="A0A4Y9PGF1"/>
<proteinExistence type="predicted"/>
<evidence type="ECO:0008006" key="3">
    <source>
        <dbReference type="Google" id="ProtNLM"/>
    </source>
</evidence>
<reference evidence="1 2" key="1">
    <citation type="submission" date="2019-03" db="EMBL/GenBank/DDBJ databases">
        <title>Bradyrhizobium strains diversity.</title>
        <authorList>
            <person name="Urquiaga M.C.O."/>
            <person name="Hungria M."/>
            <person name="Delamuta J.R.M."/>
            <person name="Klepa M.S."/>
        </authorList>
    </citation>
    <scope>NUCLEOTIDE SEQUENCE [LARGE SCALE GENOMIC DNA]</scope>
    <source>
        <strain evidence="1 2">CNPSo 3426</strain>
    </source>
</reference>